<accession>A0A397W3W2</accession>
<dbReference type="Proteomes" id="UP000266673">
    <property type="component" value="Unassembled WGS sequence"/>
</dbReference>
<keyword evidence="1" id="KW-0812">Transmembrane</keyword>
<proteinExistence type="predicted"/>
<keyword evidence="1" id="KW-1133">Transmembrane helix</keyword>
<sequence length="134" mass="15348">MAQKSVTNCATNTITIAINKNINTIIVLQLGLVVLSLISLQIIWRTEIELKKNSLWVFGSPVEVYRTIKQLFAKFLPKSGNFSVPPLKDQYCLPIPKWKHKSQEVIRDHNTAADVFTCIAMIDEHLRRVLLEKF</sequence>
<gene>
    <name evidence="2" type="ORF">C2G38_2157185</name>
</gene>
<evidence type="ECO:0000256" key="1">
    <source>
        <dbReference type="SAM" id="Phobius"/>
    </source>
</evidence>
<organism evidence="2 3">
    <name type="scientific">Gigaspora rosea</name>
    <dbReference type="NCBI Taxonomy" id="44941"/>
    <lineage>
        <taxon>Eukaryota</taxon>
        <taxon>Fungi</taxon>
        <taxon>Fungi incertae sedis</taxon>
        <taxon>Mucoromycota</taxon>
        <taxon>Glomeromycotina</taxon>
        <taxon>Glomeromycetes</taxon>
        <taxon>Diversisporales</taxon>
        <taxon>Gigasporaceae</taxon>
        <taxon>Gigaspora</taxon>
    </lineage>
</organism>
<reference evidence="2 3" key="1">
    <citation type="submission" date="2018-06" db="EMBL/GenBank/DDBJ databases">
        <title>Comparative genomics reveals the genomic features of Rhizophagus irregularis, R. cerebriforme, R. diaphanum and Gigaspora rosea, and their symbiotic lifestyle signature.</title>
        <authorList>
            <person name="Morin E."/>
            <person name="San Clemente H."/>
            <person name="Chen E.C.H."/>
            <person name="De La Providencia I."/>
            <person name="Hainaut M."/>
            <person name="Kuo A."/>
            <person name="Kohler A."/>
            <person name="Murat C."/>
            <person name="Tang N."/>
            <person name="Roy S."/>
            <person name="Loubradou J."/>
            <person name="Henrissat B."/>
            <person name="Grigoriev I.V."/>
            <person name="Corradi N."/>
            <person name="Roux C."/>
            <person name="Martin F.M."/>
        </authorList>
    </citation>
    <scope>NUCLEOTIDE SEQUENCE [LARGE SCALE GENOMIC DNA]</scope>
    <source>
        <strain evidence="2 3">DAOM 194757</strain>
    </source>
</reference>
<protein>
    <submittedName>
        <fullName evidence="2">Uncharacterized protein</fullName>
    </submittedName>
</protein>
<dbReference type="AlphaFoldDB" id="A0A397W3W2"/>
<keyword evidence="3" id="KW-1185">Reference proteome</keyword>
<evidence type="ECO:0000313" key="3">
    <source>
        <dbReference type="Proteomes" id="UP000266673"/>
    </source>
</evidence>
<feature type="transmembrane region" description="Helical" evidence="1">
    <location>
        <begin position="25"/>
        <end position="44"/>
    </location>
</feature>
<dbReference type="EMBL" id="QKWP01000057">
    <property type="protein sequence ID" value="RIB28722.1"/>
    <property type="molecule type" value="Genomic_DNA"/>
</dbReference>
<comment type="caution">
    <text evidence="2">The sequence shown here is derived from an EMBL/GenBank/DDBJ whole genome shotgun (WGS) entry which is preliminary data.</text>
</comment>
<name>A0A397W3W2_9GLOM</name>
<keyword evidence="1" id="KW-0472">Membrane</keyword>
<evidence type="ECO:0000313" key="2">
    <source>
        <dbReference type="EMBL" id="RIB28722.1"/>
    </source>
</evidence>